<reference evidence="4" key="1">
    <citation type="submission" date="2012-05" db="EMBL/GenBank/DDBJ databases">
        <authorList>
            <person name="Krishnakumar V."/>
            <person name="Cheung F."/>
            <person name="Xiao Y."/>
            <person name="Chan A."/>
            <person name="Moskal W.A."/>
            <person name="Town C.D."/>
        </authorList>
    </citation>
    <scope>NUCLEOTIDE SEQUENCE</scope>
</reference>
<dbReference type="PROSITE" id="PS00375">
    <property type="entry name" value="UDPGT"/>
    <property type="match status" value="1"/>
</dbReference>
<dbReference type="InterPro" id="IPR002213">
    <property type="entry name" value="UDP_glucos_trans"/>
</dbReference>
<evidence type="ECO:0000313" key="4">
    <source>
        <dbReference type="EMBL" id="AFK40858.1"/>
    </source>
</evidence>
<proteinExistence type="evidence at transcript level"/>
<dbReference type="InterPro" id="IPR035595">
    <property type="entry name" value="UDP_glycos_trans_CS"/>
</dbReference>
<protein>
    <submittedName>
        <fullName evidence="4">Uncharacterized protein</fullName>
    </submittedName>
</protein>
<dbReference type="SUPFAM" id="SSF53756">
    <property type="entry name" value="UDP-Glycosyltransferase/glycogen phosphorylase"/>
    <property type="match status" value="1"/>
</dbReference>
<name>I3SKR6_LOTJA</name>
<dbReference type="FunFam" id="3.40.50.2000:FF:000060">
    <property type="entry name" value="Glycosyltransferase"/>
    <property type="match status" value="1"/>
</dbReference>
<evidence type="ECO:0000256" key="3">
    <source>
        <dbReference type="RuleBase" id="RU003718"/>
    </source>
</evidence>
<evidence type="ECO:0000256" key="2">
    <source>
        <dbReference type="ARBA" id="ARBA00022679"/>
    </source>
</evidence>
<dbReference type="AlphaFoldDB" id="I3SKR6"/>
<keyword evidence="3" id="KW-0328">Glycosyltransferase</keyword>
<evidence type="ECO:0000256" key="1">
    <source>
        <dbReference type="ARBA" id="ARBA00009995"/>
    </source>
</evidence>
<organism evidence="4">
    <name type="scientific">Lotus japonicus</name>
    <name type="common">Lotus corniculatus var. japonicus</name>
    <dbReference type="NCBI Taxonomy" id="34305"/>
    <lineage>
        <taxon>Eukaryota</taxon>
        <taxon>Viridiplantae</taxon>
        <taxon>Streptophyta</taxon>
        <taxon>Embryophyta</taxon>
        <taxon>Tracheophyta</taxon>
        <taxon>Spermatophyta</taxon>
        <taxon>Magnoliopsida</taxon>
        <taxon>eudicotyledons</taxon>
        <taxon>Gunneridae</taxon>
        <taxon>Pentapetalae</taxon>
        <taxon>rosids</taxon>
        <taxon>fabids</taxon>
        <taxon>Fabales</taxon>
        <taxon>Fabaceae</taxon>
        <taxon>Papilionoideae</taxon>
        <taxon>50 kb inversion clade</taxon>
        <taxon>NPAAA clade</taxon>
        <taxon>Hologalegina</taxon>
        <taxon>robinioid clade</taxon>
        <taxon>Loteae</taxon>
        <taxon>Lotus</taxon>
    </lineage>
</organism>
<sequence>MHSLELSFVNTAGKSVVYVSFGTTVVQPPQHELVAIAEALEESGFPFIWSLKDNLKGLLPKGFIERTSTRGKVLPWVPQARILSHGSVGAFVSQGGCNSTMEGMSNGVPMIFRPYFADQGMNARLGQDVWGIGIIIEGREFTKTALLNSLNLILVKEEGKKFRENCSKMNKIIQDAAGPKGSAVQDFKTLVDLISSP</sequence>
<dbReference type="GO" id="GO:0008194">
    <property type="term" value="F:UDP-glycosyltransferase activity"/>
    <property type="evidence" value="ECO:0007669"/>
    <property type="project" value="InterPro"/>
</dbReference>
<dbReference type="Gene3D" id="3.40.50.2000">
    <property type="entry name" value="Glycogen Phosphorylase B"/>
    <property type="match status" value="1"/>
</dbReference>
<dbReference type="PANTHER" id="PTHR48045">
    <property type="entry name" value="UDP-GLYCOSYLTRANSFERASE 72B1"/>
    <property type="match status" value="1"/>
</dbReference>
<dbReference type="Pfam" id="PF00201">
    <property type="entry name" value="UDPGT"/>
    <property type="match status" value="1"/>
</dbReference>
<keyword evidence="2 3" id="KW-0808">Transferase</keyword>
<comment type="similarity">
    <text evidence="1 3">Belongs to the UDP-glycosyltransferase family.</text>
</comment>
<dbReference type="CDD" id="cd03784">
    <property type="entry name" value="GT1_Gtf-like"/>
    <property type="match status" value="1"/>
</dbReference>
<dbReference type="EMBL" id="BT141064">
    <property type="protein sequence ID" value="AFK40858.1"/>
    <property type="molecule type" value="mRNA"/>
</dbReference>
<dbReference type="PANTHER" id="PTHR48045:SF31">
    <property type="entry name" value="UDP-GLYCOSYLTRANSFERASE 76B1-LIKE"/>
    <property type="match status" value="1"/>
</dbReference>
<accession>I3SKR6</accession>